<dbReference type="PRINTS" id="PR00111">
    <property type="entry name" value="ABHYDROLASE"/>
</dbReference>
<dbReference type="InterPro" id="IPR050471">
    <property type="entry name" value="AB_hydrolase"/>
</dbReference>
<gene>
    <name evidence="2" type="ORF">QTP81_02170</name>
</gene>
<dbReference type="Proteomes" id="UP001234343">
    <property type="component" value="Unassembled WGS sequence"/>
</dbReference>
<evidence type="ECO:0000313" key="2">
    <source>
        <dbReference type="EMBL" id="MDM7859409.1"/>
    </source>
</evidence>
<protein>
    <submittedName>
        <fullName evidence="2">Alpha/beta fold hydrolase</fullName>
    </submittedName>
</protein>
<keyword evidence="2" id="KW-0378">Hydrolase</keyword>
<name>A0ABT7SV38_9ALTE</name>
<proteinExistence type="predicted"/>
<dbReference type="PANTHER" id="PTHR43433:SF1">
    <property type="entry name" value="BLL5160 PROTEIN"/>
    <property type="match status" value="1"/>
</dbReference>
<dbReference type="SUPFAM" id="SSF53474">
    <property type="entry name" value="alpha/beta-Hydrolases"/>
    <property type="match status" value="1"/>
</dbReference>
<dbReference type="GO" id="GO:0016787">
    <property type="term" value="F:hydrolase activity"/>
    <property type="evidence" value="ECO:0007669"/>
    <property type="project" value="UniProtKB-KW"/>
</dbReference>
<keyword evidence="3" id="KW-1185">Reference proteome</keyword>
<dbReference type="InterPro" id="IPR029058">
    <property type="entry name" value="AB_hydrolase_fold"/>
</dbReference>
<evidence type="ECO:0000259" key="1">
    <source>
        <dbReference type="Pfam" id="PF00561"/>
    </source>
</evidence>
<dbReference type="Pfam" id="PF00561">
    <property type="entry name" value="Abhydrolase_1"/>
    <property type="match status" value="1"/>
</dbReference>
<organism evidence="2 3">
    <name type="scientific">Alteromonas arenosi</name>
    <dbReference type="NCBI Taxonomy" id="3055817"/>
    <lineage>
        <taxon>Bacteria</taxon>
        <taxon>Pseudomonadati</taxon>
        <taxon>Pseudomonadota</taxon>
        <taxon>Gammaproteobacteria</taxon>
        <taxon>Alteromonadales</taxon>
        <taxon>Alteromonadaceae</taxon>
        <taxon>Alteromonas/Salinimonas group</taxon>
        <taxon>Alteromonas</taxon>
    </lineage>
</organism>
<dbReference type="EMBL" id="JAUCBP010000002">
    <property type="protein sequence ID" value="MDM7859409.1"/>
    <property type="molecule type" value="Genomic_DNA"/>
</dbReference>
<feature type="domain" description="AB hydrolase-1" evidence="1">
    <location>
        <begin position="57"/>
        <end position="294"/>
    </location>
</feature>
<sequence>MTVLIILIATVVLALLGFVTCTALRDNAIRARFPAQGQFTQVSGGTIHWTVKGEGQAVVLVHGLAGNLHNFSDLEDALAKKYKVFCLDRPGSGHSKRFGKTDPSFTEQANMIAQWMAMEAIDRAIFVGHSMGGGISLNLAIHAPERVQGLALICPLTAPLDIQSTQFTSWYLRSKALRIAVSKGFSPLIQRRIGRRQVNAIFKPETPSADFAHRYGGALSMLSSAFLAASHDLSGAQQSLLEQIPRYREIKCPVSVLFGEGDRILPYRPHTEVIADAIPHARITVMPDRGHMLPVTAVDACVAMIDDCTFA</sequence>
<dbReference type="RefSeq" id="WP_289363426.1">
    <property type="nucleotide sequence ID" value="NZ_JAUCBP010000002.1"/>
</dbReference>
<dbReference type="Gene3D" id="3.40.50.1820">
    <property type="entry name" value="alpha/beta hydrolase"/>
    <property type="match status" value="1"/>
</dbReference>
<reference evidence="2 3" key="1">
    <citation type="submission" date="2023-06" db="EMBL/GenBank/DDBJ databases">
        <title>Alteromonas sp. ASW11-36 isolated from intertidal sand.</title>
        <authorList>
            <person name="Li Y."/>
        </authorList>
    </citation>
    <scope>NUCLEOTIDE SEQUENCE [LARGE SCALE GENOMIC DNA]</scope>
    <source>
        <strain evidence="2 3">ASW11-36</strain>
    </source>
</reference>
<dbReference type="InterPro" id="IPR000073">
    <property type="entry name" value="AB_hydrolase_1"/>
</dbReference>
<evidence type="ECO:0000313" key="3">
    <source>
        <dbReference type="Proteomes" id="UP001234343"/>
    </source>
</evidence>
<accession>A0ABT7SV38</accession>
<comment type="caution">
    <text evidence="2">The sequence shown here is derived from an EMBL/GenBank/DDBJ whole genome shotgun (WGS) entry which is preliminary data.</text>
</comment>
<dbReference type="PANTHER" id="PTHR43433">
    <property type="entry name" value="HYDROLASE, ALPHA/BETA FOLD FAMILY PROTEIN"/>
    <property type="match status" value="1"/>
</dbReference>